<evidence type="ECO:0000313" key="4">
    <source>
        <dbReference type="Proteomes" id="UP001519288"/>
    </source>
</evidence>
<dbReference type="Proteomes" id="UP001519288">
    <property type="component" value="Unassembled WGS sequence"/>
</dbReference>
<dbReference type="InterPro" id="IPR025748">
    <property type="entry name" value="PrcB_C_dom"/>
</dbReference>
<accession>A0ABS4JH20</accession>
<dbReference type="RefSeq" id="WP_209861671.1">
    <property type="nucleotide sequence ID" value="NZ_JAGGLD010000003.1"/>
</dbReference>
<name>A0ABS4JH20_9BACL</name>
<dbReference type="Pfam" id="PF14343">
    <property type="entry name" value="PrcB_C"/>
    <property type="match status" value="1"/>
</dbReference>
<protein>
    <recommendedName>
        <fullName evidence="2">SLH domain-containing protein</fullName>
    </recommendedName>
</protein>
<dbReference type="EMBL" id="JAGGLD010000003">
    <property type="protein sequence ID" value="MBP2001018.1"/>
    <property type="molecule type" value="Genomic_DNA"/>
</dbReference>
<keyword evidence="1" id="KW-0732">Signal</keyword>
<proteinExistence type="predicted"/>
<gene>
    <name evidence="3" type="ORF">J2Z69_002061</name>
</gene>
<evidence type="ECO:0000313" key="3">
    <source>
        <dbReference type="EMBL" id="MBP2001018.1"/>
    </source>
</evidence>
<evidence type="ECO:0000259" key="2">
    <source>
        <dbReference type="PROSITE" id="PS51272"/>
    </source>
</evidence>
<organism evidence="3 4">
    <name type="scientific">Paenibacillus shirakamiensis</name>
    <dbReference type="NCBI Taxonomy" id="1265935"/>
    <lineage>
        <taxon>Bacteria</taxon>
        <taxon>Bacillati</taxon>
        <taxon>Bacillota</taxon>
        <taxon>Bacilli</taxon>
        <taxon>Bacillales</taxon>
        <taxon>Paenibacillaceae</taxon>
        <taxon>Paenibacillus</taxon>
    </lineage>
</organism>
<keyword evidence="4" id="KW-1185">Reference proteome</keyword>
<feature type="signal peptide" evidence="1">
    <location>
        <begin position="1"/>
        <end position="24"/>
    </location>
</feature>
<feature type="chain" id="PRO_5045795710" description="SLH domain-containing protein" evidence="1">
    <location>
        <begin position="25"/>
        <end position="288"/>
    </location>
</feature>
<evidence type="ECO:0000256" key="1">
    <source>
        <dbReference type="SAM" id="SignalP"/>
    </source>
</evidence>
<reference evidence="3 4" key="1">
    <citation type="submission" date="2021-03" db="EMBL/GenBank/DDBJ databases">
        <title>Genomic Encyclopedia of Type Strains, Phase IV (KMG-IV): sequencing the most valuable type-strain genomes for metagenomic binning, comparative biology and taxonomic classification.</title>
        <authorList>
            <person name="Goeker M."/>
        </authorList>
    </citation>
    <scope>NUCLEOTIDE SEQUENCE [LARGE SCALE GENOMIC DNA]</scope>
    <source>
        <strain evidence="3 4">DSM 26806</strain>
    </source>
</reference>
<comment type="caution">
    <text evidence="3">The sequence shown here is derived from an EMBL/GenBank/DDBJ whole genome shotgun (WGS) entry which is preliminary data.</text>
</comment>
<dbReference type="InterPro" id="IPR001119">
    <property type="entry name" value="SLH_dom"/>
</dbReference>
<sequence length="288" mass="31681">MKKLNTMVAFLLGCSLLSTTSAYAFSDVQGEDAKVVDGLRNQGIVQGISKEHFAPTGHLTGLQGFTLILKALQKTSNVGVGASTTLTLDQMLAAAKSLDLPIEQLSNQGKNELTKEEFSYTLFKGIHAVVDYPLIKMFIEVADDDQFNPMFQGAVQNLLLMKIATLDNKHQFNPKDKITRIEAAHMISKAVAFVNQYGEDKPEADDHGVSYVSEKVSDQINKIILTRGQQANPGYGITISHIEFNETTATIHYKLLSPEPGKMYPQVMTEAKVSTYIDSDYQVKLSAD</sequence>
<dbReference type="PROSITE" id="PS51272">
    <property type="entry name" value="SLH"/>
    <property type="match status" value="1"/>
</dbReference>
<feature type="domain" description="SLH" evidence="2">
    <location>
        <begin position="138"/>
        <end position="201"/>
    </location>
</feature>